<proteinExistence type="inferred from homology"/>
<protein>
    <recommendedName>
        <fullName evidence="10">Helicase C-terminal domain-containing protein</fullName>
    </recommendedName>
</protein>
<evidence type="ECO:0000256" key="9">
    <source>
        <dbReference type="SAM" id="MobiDB-lite"/>
    </source>
</evidence>
<keyword evidence="4" id="KW-0378">Hydrolase</keyword>
<evidence type="ECO:0000256" key="8">
    <source>
        <dbReference type="ARBA" id="ARBA00023242"/>
    </source>
</evidence>
<dbReference type="SUPFAM" id="SSF52540">
    <property type="entry name" value="P-loop containing nucleoside triphosphate hydrolases"/>
    <property type="match status" value="1"/>
</dbReference>
<dbReference type="PANTHER" id="PTHR45797">
    <property type="entry name" value="RAD54-LIKE"/>
    <property type="match status" value="1"/>
</dbReference>
<dbReference type="GO" id="GO:0003677">
    <property type="term" value="F:DNA binding"/>
    <property type="evidence" value="ECO:0007669"/>
    <property type="project" value="UniProtKB-KW"/>
</dbReference>
<keyword evidence="3" id="KW-0547">Nucleotide-binding</keyword>
<dbReference type="EMBL" id="CAAALY010005209">
    <property type="protein sequence ID" value="VEL08996.1"/>
    <property type="molecule type" value="Genomic_DNA"/>
</dbReference>
<evidence type="ECO:0000256" key="2">
    <source>
        <dbReference type="ARBA" id="ARBA00007025"/>
    </source>
</evidence>
<gene>
    <name evidence="11" type="ORF">PXEA_LOCUS2436</name>
</gene>
<evidence type="ECO:0000256" key="6">
    <source>
        <dbReference type="ARBA" id="ARBA00022840"/>
    </source>
</evidence>
<keyword evidence="8" id="KW-0539">Nucleus</keyword>
<dbReference type="CDD" id="cd18793">
    <property type="entry name" value="SF2_C_SNF"/>
    <property type="match status" value="1"/>
</dbReference>
<comment type="caution">
    <text evidence="11">The sequence shown here is derived from an EMBL/GenBank/DDBJ whole genome shotgun (WGS) entry which is preliminary data.</text>
</comment>
<evidence type="ECO:0000313" key="11">
    <source>
        <dbReference type="EMBL" id="VEL08996.1"/>
    </source>
</evidence>
<keyword evidence="5" id="KW-0347">Helicase</keyword>
<dbReference type="GO" id="GO:0005634">
    <property type="term" value="C:nucleus"/>
    <property type="evidence" value="ECO:0007669"/>
    <property type="project" value="UniProtKB-SubCell"/>
</dbReference>
<evidence type="ECO:0000256" key="3">
    <source>
        <dbReference type="ARBA" id="ARBA00022741"/>
    </source>
</evidence>
<dbReference type="Gene3D" id="3.40.50.300">
    <property type="entry name" value="P-loop containing nucleotide triphosphate hydrolases"/>
    <property type="match status" value="1"/>
</dbReference>
<feature type="compositionally biased region" description="Low complexity" evidence="9">
    <location>
        <begin position="15"/>
        <end position="26"/>
    </location>
</feature>
<comment type="subcellular location">
    <subcellularLocation>
        <location evidence="1">Nucleus</location>
    </subcellularLocation>
</comment>
<dbReference type="SMART" id="SM00490">
    <property type="entry name" value="HELICc"/>
    <property type="match status" value="1"/>
</dbReference>
<dbReference type="OrthoDB" id="2020972at2759"/>
<dbReference type="InterPro" id="IPR044574">
    <property type="entry name" value="ARIP4-like"/>
</dbReference>
<dbReference type="GO" id="GO:0004386">
    <property type="term" value="F:helicase activity"/>
    <property type="evidence" value="ECO:0007669"/>
    <property type="project" value="UniProtKB-KW"/>
</dbReference>
<keyword evidence="12" id="KW-1185">Reference proteome</keyword>
<dbReference type="InterPro" id="IPR049730">
    <property type="entry name" value="SNF2/RAD54-like_C"/>
</dbReference>
<dbReference type="PANTHER" id="PTHR45797:SF1">
    <property type="entry name" value="HELICASE ARIP4"/>
    <property type="match status" value="1"/>
</dbReference>
<dbReference type="GO" id="GO:0016887">
    <property type="term" value="F:ATP hydrolysis activity"/>
    <property type="evidence" value="ECO:0007669"/>
    <property type="project" value="InterPro"/>
</dbReference>
<evidence type="ECO:0000256" key="7">
    <source>
        <dbReference type="ARBA" id="ARBA00023125"/>
    </source>
</evidence>
<name>A0A3S5AZI2_9PLAT</name>
<dbReference type="GO" id="GO:0005524">
    <property type="term" value="F:ATP binding"/>
    <property type="evidence" value="ECO:0007669"/>
    <property type="project" value="UniProtKB-KW"/>
</dbReference>
<evidence type="ECO:0000256" key="5">
    <source>
        <dbReference type="ARBA" id="ARBA00022806"/>
    </source>
</evidence>
<evidence type="ECO:0000259" key="10">
    <source>
        <dbReference type="PROSITE" id="PS51194"/>
    </source>
</evidence>
<dbReference type="Proteomes" id="UP000784294">
    <property type="component" value="Unassembled WGS sequence"/>
</dbReference>
<evidence type="ECO:0000313" key="12">
    <source>
        <dbReference type="Proteomes" id="UP000784294"/>
    </source>
</evidence>
<dbReference type="InterPro" id="IPR001650">
    <property type="entry name" value="Helicase_C-like"/>
</dbReference>
<keyword evidence="6" id="KW-0067">ATP-binding</keyword>
<keyword evidence="7" id="KW-0238">DNA-binding</keyword>
<sequence>MEESYMSISKGDEQSGPSKSEGSPEPIAIGFKSPQHSFKSISEPVCLSSPNNGASADYTKPCLISPSKLPQLLSEEELAALSANDGSSNEETLRSMHYRVQNRLKNANREEPVVWTRNVHYYRLDGSTSATEREKLINHFNDLKNPARLFLMSTRAGCLGVNLVGANRVVVFDASWNPCHDCQAVCRVYRYGQVKPCYIYRLVSDNTMEKKIYDRQVSYRVVDELNPTQNFTRAQVELLCSYDDKEPGTVSEQELEDCHNLIEPDPVLANVLREHRGLITKFVDFAPY</sequence>
<reference evidence="11" key="1">
    <citation type="submission" date="2018-11" db="EMBL/GenBank/DDBJ databases">
        <authorList>
            <consortium name="Pathogen Informatics"/>
        </authorList>
    </citation>
    <scope>NUCLEOTIDE SEQUENCE</scope>
</reference>
<organism evidence="11 12">
    <name type="scientific">Protopolystoma xenopodis</name>
    <dbReference type="NCBI Taxonomy" id="117903"/>
    <lineage>
        <taxon>Eukaryota</taxon>
        <taxon>Metazoa</taxon>
        <taxon>Spiralia</taxon>
        <taxon>Lophotrochozoa</taxon>
        <taxon>Platyhelminthes</taxon>
        <taxon>Monogenea</taxon>
        <taxon>Polyopisthocotylea</taxon>
        <taxon>Polystomatidea</taxon>
        <taxon>Polystomatidae</taxon>
        <taxon>Protopolystoma</taxon>
    </lineage>
</organism>
<evidence type="ECO:0000256" key="4">
    <source>
        <dbReference type="ARBA" id="ARBA00022801"/>
    </source>
</evidence>
<evidence type="ECO:0000256" key="1">
    <source>
        <dbReference type="ARBA" id="ARBA00004123"/>
    </source>
</evidence>
<dbReference type="AlphaFoldDB" id="A0A3S5AZI2"/>
<feature type="domain" description="Helicase C-terminal" evidence="10">
    <location>
        <begin position="68"/>
        <end position="233"/>
    </location>
</feature>
<feature type="region of interest" description="Disordered" evidence="9">
    <location>
        <begin position="1"/>
        <end position="34"/>
    </location>
</feature>
<dbReference type="PROSITE" id="PS51194">
    <property type="entry name" value="HELICASE_CTER"/>
    <property type="match status" value="1"/>
</dbReference>
<comment type="similarity">
    <text evidence="2">Belongs to the SNF2/RAD54 helicase family.</text>
</comment>
<dbReference type="Pfam" id="PF00271">
    <property type="entry name" value="Helicase_C"/>
    <property type="match status" value="1"/>
</dbReference>
<accession>A0A3S5AZI2</accession>
<dbReference type="InterPro" id="IPR027417">
    <property type="entry name" value="P-loop_NTPase"/>
</dbReference>